<dbReference type="GO" id="GO:0004672">
    <property type="term" value="F:protein kinase activity"/>
    <property type="evidence" value="ECO:0007669"/>
    <property type="project" value="InterPro"/>
</dbReference>
<keyword evidence="4" id="KW-1185">Reference proteome</keyword>
<evidence type="ECO:0000259" key="2">
    <source>
        <dbReference type="PROSITE" id="PS50011"/>
    </source>
</evidence>
<dbReference type="Pfam" id="PF00069">
    <property type="entry name" value="Pkinase"/>
    <property type="match status" value="1"/>
</dbReference>
<evidence type="ECO:0000313" key="4">
    <source>
        <dbReference type="Proteomes" id="UP000785679"/>
    </source>
</evidence>
<evidence type="ECO:0000256" key="1">
    <source>
        <dbReference type="SAM" id="MobiDB-lite"/>
    </source>
</evidence>
<sequence length="1314" mass="147594">MQSEVKLNLNEKGIAVSGTSNPRKQSDQCETTSNFRKQQQYARDRAVSPHQQAANSVEQLLESDAPFKIFNQLNSYESVVEDFCFKPTQMNFTELACEGEQAGEDTIIYHAFVRERAVQRKNDGSWVHLSNSHFPKSNELTSNSSIFKKSLITVIQHKLYLLEIISQNQPDFDEHREEDSSEEEIEEQRAENIEPHESEQSPNKHLEKDGELIGASNTLFDATHELDISMAYIKICKHRIHNATELFESAFKSLGSSHQKLNEEIVKNGGMVTLLRFEKQSNPSNPTTVKKIIEIVPLSQWNPNNGDLQISTFLQKIDEVESKKCCPSSLDNNICKDNEAKNVQQQFDATKNTIQYPYLQYQTLLTEELGELLNPFVIQFNILSKYTLDNQIGEGSQAKVFSAVSSGNQKSYAIKVVSVQKLQENPTTLEYFKNEIVAMQNLAFSDGIVKLRGVFEDRLFIYLVQDLADGGTLLDMVKKQNVLKESHAKQVISRLLETVSQMHAFGYIHRDIKLENILVKKNADGDIQTRQSPINEGEFEKHAPSGDEQIYNQNKGITFEVLIGDLGLIGRVPSDPTDSLYEICGSPTYVAPEILSKAGYREKVDVFSLGSLLFNLLSGRYLFSGADETTLLKQNIKCDLSNIKRYLDKVSHDAATFLSKLLEKDPSKRLSAVEALQDPWLATGGLDQNVLKERKCNVSKKLSLIQPRLIASSNLAQGQNALSLAHLSALGGRKSSRKVVFEVRQRRQSHNIARLIQQSQVSDISLPKLGEGFLKNCKPLYCRANVGLELFLKEIECNDLDKAPISSLFENSRQHRNGRSNTKAQNQEPRQYQNSRDDQPQLYMSAQSLNKRHKTTRLNGQDITPALVQSVREPSMPTANGLKFNLRKSSLAVGALCINGGEIPSSLNQQIFQYGSNTNNYQPFAGTVGLNIVRDQSRGAQQRLAETIQKQQDMVSNQSSRALQKFNIFNPGSHSNSGFKNIEQNSASAFKSGIEGLHANNIFQDSTTLKAPQLHKGGRPAPLNIQYLSTNQVNQAPSPLPFFFQHQKPYRITRSPSPQQDSKPVAASAINNETCDQTIIFGFNDLQSHKFNKESVIGLAAANRLNAEIVFRENVSKEEKMKGEEEKKEEPLSLSPPHQKEVQPKEMTMQVNVEMSIKQEIAESRNYNVPEDPSQLQLIIKGEQIQQVTEQSGSNQKQMADPPSQLASSNLLQLPPRDRSQRQQYPQVGVLIDEGNQFNSSKINERSFMNEDEEGNEFYGLDECSIYDEFISELSCAIPGKINQINDAASNLASLNKLGMSDRNMPALKRTILF</sequence>
<name>A0A8J8P269_HALGN</name>
<dbReference type="InterPro" id="IPR011009">
    <property type="entry name" value="Kinase-like_dom_sf"/>
</dbReference>
<dbReference type="EMBL" id="RRYP01000947">
    <property type="protein sequence ID" value="TNV86617.1"/>
    <property type="molecule type" value="Genomic_DNA"/>
</dbReference>
<feature type="region of interest" description="Disordered" evidence="1">
    <location>
        <begin position="1186"/>
        <end position="1210"/>
    </location>
</feature>
<dbReference type="PROSITE" id="PS50011">
    <property type="entry name" value="PROTEIN_KINASE_DOM"/>
    <property type="match status" value="1"/>
</dbReference>
<gene>
    <name evidence="3" type="ORF">FGO68_gene10345</name>
</gene>
<feature type="domain" description="Protein kinase" evidence="2">
    <location>
        <begin position="386"/>
        <end position="681"/>
    </location>
</feature>
<feature type="region of interest" description="Disordered" evidence="1">
    <location>
        <begin position="809"/>
        <end position="840"/>
    </location>
</feature>
<feature type="region of interest" description="Disordered" evidence="1">
    <location>
        <begin position="1"/>
        <end position="55"/>
    </location>
</feature>
<dbReference type="PROSITE" id="PS00108">
    <property type="entry name" value="PROTEIN_KINASE_ST"/>
    <property type="match status" value="1"/>
</dbReference>
<feature type="compositionally biased region" description="Polar residues" evidence="1">
    <location>
        <begin position="1186"/>
        <end position="1198"/>
    </location>
</feature>
<feature type="region of interest" description="Disordered" evidence="1">
    <location>
        <begin position="171"/>
        <end position="204"/>
    </location>
</feature>
<dbReference type="Gene3D" id="1.10.510.10">
    <property type="entry name" value="Transferase(Phosphotransferase) domain 1"/>
    <property type="match status" value="1"/>
</dbReference>
<reference evidence="3" key="1">
    <citation type="submission" date="2019-06" db="EMBL/GenBank/DDBJ databases">
        <authorList>
            <person name="Zheng W."/>
        </authorList>
    </citation>
    <scope>NUCLEOTIDE SEQUENCE</scope>
    <source>
        <strain evidence="3">QDHG01</strain>
    </source>
</reference>
<feature type="compositionally biased region" description="Polar residues" evidence="1">
    <location>
        <begin position="819"/>
        <end position="834"/>
    </location>
</feature>
<accession>A0A8J8P269</accession>
<dbReference type="SUPFAM" id="SSF56112">
    <property type="entry name" value="Protein kinase-like (PK-like)"/>
    <property type="match status" value="1"/>
</dbReference>
<evidence type="ECO:0000313" key="3">
    <source>
        <dbReference type="EMBL" id="TNV86617.1"/>
    </source>
</evidence>
<comment type="caution">
    <text evidence="3">The sequence shown here is derived from an EMBL/GenBank/DDBJ whole genome shotgun (WGS) entry which is preliminary data.</text>
</comment>
<feature type="compositionally biased region" description="Polar residues" evidence="1">
    <location>
        <begin position="17"/>
        <end position="41"/>
    </location>
</feature>
<protein>
    <recommendedName>
        <fullName evidence="2">Protein kinase domain-containing protein</fullName>
    </recommendedName>
</protein>
<dbReference type="Proteomes" id="UP000785679">
    <property type="component" value="Unassembled WGS sequence"/>
</dbReference>
<dbReference type="InterPro" id="IPR008271">
    <property type="entry name" value="Ser/Thr_kinase_AS"/>
</dbReference>
<feature type="region of interest" description="Disordered" evidence="1">
    <location>
        <begin position="1118"/>
        <end position="1142"/>
    </location>
</feature>
<feature type="compositionally biased region" description="Basic and acidic residues" evidence="1">
    <location>
        <begin position="187"/>
        <end position="204"/>
    </location>
</feature>
<feature type="compositionally biased region" description="Basic and acidic residues" evidence="1">
    <location>
        <begin position="1118"/>
        <end position="1131"/>
    </location>
</feature>
<dbReference type="SMART" id="SM00220">
    <property type="entry name" value="S_TKc"/>
    <property type="match status" value="1"/>
</dbReference>
<dbReference type="PANTHER" id="PTHR24347">
    <property type="entry name" value="SERINE/THREONINE-PROTEIN KINASE"/>
    <property type="match status" value="1"/>
</dbReference>
<proteinExistence type="predicted"/>
<dbReference type="GO" id="GO:0005524">
    <property type="term" value="F:ATP binding"/>
    <property type="evidence" value="ECO:0007669"/>
    <property type="project" value="InterPro"/>
</dbReference>
<dbReference type="OrthoDB" id="10252354at2759"/>
<organism evidence="3 4">
    <name type="scientific">Halteria grandinella</name>
    <dbReference type="NCBI Taxonomy" id="5974"/>
    <lineage>
        <taxon>Eukaryota</taxon>
        <taxon>Sar</taxon>
        <taxon>Alveolata</taxon>
        <taxon>Ciliophora</taxon>
        <taxon>Intramacronucleata</taxon>
        <taxon>Spirotrichea</taxon>
        <taxon>Stichotrichia</taxon>
        <taxon>Sporadotrichida</taxon>
        <taxon>Halteriidae</taxon>
        <taxon>Halteria</taxon>
    </lineage>
</organism>
<dbReference type="InterPro" id="IPR000719">
    <property type="entry name" value="Prot_kinase_dom"/>
</dbReference>